<evidence type="ECO:0000256" key="1">
    <source>
        <dbReference type="ARBA" id="ARBA00022884"/>
    </source>
</evidence>
<dbReference type="GO" id="GO:0003729">
    <property type="term" value="F:mRNA binding"/>
    <property type="evidence" value="ECO:0007669"/>
    <property type="project" value="TreeGrafter"/>
</dbReference>
<dbReference type="PROSITE" id="PS50102">
    <property type="entry name" value="RRM"/>
    <property type="match status" value="2"/>
</dbReference>
<dbReference type="PANTHER" id="PTHR48025">
    <property type="entry name" value="OS02G0815200 PROTEIN"/>
    <property type="match status" value="1"/>
</dbReference>
<evidence type="ECO:0000256" key="2">
    <source>
        <dbReference type="PROSITE-ProRule" id="PRU00176"/>
    </source>
</evidence>
<feature type="domain" description="RRM" evidence="3">
    <location>
        <begin position="1"/>
        <end position="56"/>
    </location>
</feature>
<sequence>MGRRLFEHFGPIRSQKLCSGYGFVEFEMKESSQMAIQSLHGTQLRDRVLQVKVAANSNYSTRPVRLQVCGLMGASEAEVRRLFARFDVSAVSVSSTGGAFVNVASPSAAQEAVRVLDGCDWHGSKLQVKFRSSVSGAP</sequence>
<dbReference type="AlphaFoldDB" id="A0AA36HRE0"/>
<accession>A0AA36HRE0</accession>
<organism evidence="4 5">
    <name type="scientific">Effrenium voratum</name>
    <dbReference type="NCBI Taxonomy" id="2562239"/>
    <lineage>
        <taxon>Eukaryota</taxon>
        <taxon>Sar</taxon>
        <taxon>Alveolata</taxon>
        <taxon>Dinophyceae</taxon>
        <taxon>Suessiales</taxon>
        <taxon>Symbiodiniaceae</taxon>
        <taxon>Effrenium</taxon>
    </lineage>
</organism>
<evidence type="ECO:0000313" key="4">
    <source>
        <dbReference type="EMBL" id="CAJ1373939.1"/>
    </source>
</evidence>
<dbReference type="SUPFAM" id="SSF54928">
    <property type="entry name" value="RNA-binding domain, RBD"/>
    <property type="match status" value="2"/>
</dbReference>
<dbReference type="CDD" id="cd00590">
    <property type="entry name" value="RRM_SF"/>
    <property type="match status" value="1"/>
</dbReference>
<gene>
    <name evidence="4" type="ORF">EVOR1521_LOCUS3625</name>
</gene>
<feature type="domain" description="RRM" evidence="3">
    <location>
        <begin position="64"/>
        <end position="133"/>
    </location>
</feature>
<protein>
    <recommendedName>
        <fullName evidence="3">RRM domain-containing protein</fullName>
    </recommendedName>
</protein>
<dbReference type="Proteomes" id="UP001178507">
    <property type="component" value="Unassembled WGS sequence"/>
</dbReference>
<evidence type="ECO:0000313" key="5">
    <source>
        <dbReference type="Proteomes" id="UP001178507"/>
    </source>
</evidence>
<dbReference type="EMBL" id="CAUJNA010000224">
    <property type="protein sequence ID" value="CAJ1373939.1"/>
    <property type="molecule type" value="Genomic_DNA"/>
</dbReference>
<dbReference type="InterPro" id="IPR035979">
    <property type="entry name" value="RBD_domain_sf"/>
</dbReference>
<dbReference type="InterPro" id="IPR012677">
    <property type="entry name" value="Nucleotide-bd_a/b_plait_sf"/>
</dbReference>
<reference evidence="4" key="1">
    <citation type="submission" date="2023-08" db="EMBL/GenBank/DDBJ databases">
        <authorList>
            <person name="Chen Y."/>
            <person name="Shah S."/>
            <person name="Dougan E. K."/>
            <person name="Thang M."/>
            <person name="Chan C."/>
        </authorList>
    </citation>
    <scope>NUCLEOTIDE SEQUENCE</scope>
</reference>
<dbReference type="Gene3D" id="3.30.70.330">
    <property type="match status" value="2"/>
</dbReference>
<keyword evidence="5" id="KW-1185">Reference proteome</keyword>
<dbReference type="InterPro" id="IPR000504">
    <property type="entry name" value="RRM_dom"/>
</dbReference>
<comment type="caution">
    <text evidence="4">The sequence shown here is derived from an EMBL/GenBank/DDBJ whole genome shotgun (WGS) entry which is preliminary data.</text>
</comment>
<name>A0AA36HRE0_9DINO</name>
<evidence type="ECO:0000259" key="3">
    <source>
        <dbReference type="PROSITE" id="PS50102"/>
    </source>
</evidence>
<dbReference type="InterPro" id="IPR050502">
    <property type="entry name" value="Euk_RNA-bind_prot"/>
</dbReference>
<dbReference type="SMART" id="SM00360">
    <property type="entry name" value="RRM"/>
    <property type="match status" value="2"/>
</dbReference>
<dbReference type="PANTHER" id="PTHR48025:SF1">
    <property type="entry name" value="RRM DOMAIN-CONTAINING PROTEIN"/>
    <property type="match status" value="1"/>
</dbReference>
<dbReference type="GO" id="GO:0005634">
    <property type="term" value="C:nucleus"/>
    <property type="evidence" value="ECO:0007669"/>
    <property type="project" value="TreeGrafter"/>
</dbReference>
<dbReference type="Pfam" id="PF00076">
    <property type="entry name" value="RRM_1"/>
    <property type="match status" value="1"/>
</dbReference>
<proteinExistence type="predicted"/>
<keyword evidence="1 2" id="KW-0694">RNA-binding</keyword>